<dbReference type="STRING" id="1497955.HMPREF1872_00896"/>
<dbReference type="InterPro" id="IPR015422">
    <property type="entry name" value="PyrdxlP-dep_Trfase_small"/>
</dbReference>
<dbReference type="PIRSF" id="PIRSF005572">
    <property type="entry name" value="NifS"/>
    <property type="match status" value="1"/>
</dbReference>
<comment type="caution">
    <text evidence="12">The sequence shown here is derived from an EMBL/GenBank/DDBJ whole genome shotgun (WGS) entry which is preliminary data.</text>
</comment>
<evidence type="ECO:0000256" key="10">
    <source>
        <dbReference type="RuleBase" id="RU004504"/>
    </source>
</evidence>
<keyword evidence="5" id="KW-0479">Metal-binding</keyword>
<keyword evidence="4 12" id="KW-0808">Transferase</keyword>
<dbReference type="GO" id="GO:0031071">
    <property type="term" value="F:cysteine desulfurase activity"/>
    <property type="evidence" value="ECO:0007669"/>
    <property type="project" value="UniProtKB-EC"/>
</dbReference>
<evidence type="ECO:0000256" key="3">
    <source>
        <dbReference type="ARBA" id="ARBA00012239"/>
    </source>
</evidence>
<comment type="similarity">
    <text evidence="2">Belongs to the class-V pyridoxal-phosphate-dependent aminotransferase family. NifS/IscS subfamily.</text>
</comment>
<evidence type="ECO:0000313" key="12">
    <source>
        <dbReference type="EMBL" id="KXB40086.1"/>
    </source>
</evidence>
<comment type="catalytic activity">
    <reaction evidence="9">
        <text>(sulfur carrier)-H + L-cysteine = (sulfur carrier)-SH + L-alanine</text>
        <dbReference type="Rhea" id="RHEA:43892"/>
        <dbReference type="Rhea" id="RHEA-COMP:14737"/>
        <dbReference type="Rhea" id="RHEA-COMP:14739"/>
        <dbReference type="ChEBI" id="CHEBI:29917"/>
        <dbReference type="ChEBI" id="CHEBI:35235"/>
        <dbReference type="ChEBI" id="CHEBI:57972"/>
        <dbReference type="ChEBI" id="CHEBI:64428"/>
        <dbReference type="EC" id="2.8.1.7"/>
    </reaction>
</comment>
<dbReference type="Proteomes" id="UP000070080">
    <property type="component" value="Unassembled WGS sequence"/>
</dbReference>
<evidence type="ECO:0000256" key="1">
    <source>
        <dbReference type="ARBA" id="ARBA00001933"/>
    </source>
</evidence>
<dbReference type="InterPro" id="IPR015421">
    <property type="entry name" value="PyrdxlP-dep_Trfase_major"/>
</dbReference>
<dbReference type="EMBL" id="LSCV01000031">
    <property type="protein sequence ID" value="KXB40086.1"/>
    <property type="molecule type" value="Genomic_DNA"/>
</dbReference>
<evidence type="ECO:0000256" key="5">
    <source>
        <dbReference type="ARBA" id="ARBA00022723"/>
    </source>
</evidence>
<evidence type="ECO:0000256" key="4">
    <source>
        <dbReference type="ARBA" id="ARBA00022679"/>
    </source>
</evidence>
<evidence type="ECO:0000256" key="8">
    <source>
        <dbReference type="ARBA" id="ARBA00023014"/>
    </source>
</evidence>
<dbReference type="Pfam" id="PF00266">
    <property type="entry name" value="Aminotran_5"/>
    <property type="match status" value="1"/>
</dbReference>
<dbReference type="PANTHER" id="PTHR11601:SF34">
    <property type="entry name" value="CYSTEINE DESULFURASE"/>
    <property type="match status" value="1"/>
</dbReference>
<feature type="domain" description="Aminotransferase class V" evidence="11">
    <location>
        <begin position="14"/>
        <end position="383"/>
    </location>
</feature>
<dbReference type="InterPro" id="IPR016454">
    <property type="entry name" value="Cysteine_dSase"/>
</dbReference>
<dbReference type="Gene3D" id="1.10.260.50">
    <property type="match status" value="1"/>
</dbReference>
<gene>
    <name evidence="12" type="ORF">HMPREF1872_00896</name>
</gene>
<dbReference type="Gene3D" id="3.40.640.10">
    <property type="entry name" value="Type I PLP-dependent aspartate aminotransferase-like (Major domain)"/>
    <property type="match status" value="1"/>
</dbReference>
<keyword evidence="13" id="KW-1185">Reference proteome</keyword>
<proteinExistence type="inferred from homology"/>
<protein>
    <recommendedName>
        <fullName evidence="3">cysteine desulfurase</fullName>
        <ecNumber evidence="3">2.8.1.7</ecNumber>
    </recommendedName>
</protein>
<keyword evidence="8" id="KW-0411">Iron-sulfur</keyword>
<dbReference type="SUPFAM" id="SSF53383">
    <property type="entry name" value="PLP-dependent transferases"/>
    <property type="match status" value="1"/>
</dbReference>
<dbReference type="PANTHER" id="PTHR11601">
    <property type="entry name" value="CYSTEINE DESULFURYLASE FAMILY MEMBER"/>
    <property type="match status" value="1"/>
</dbReference>
<dbReference type="GO" id="GO:0008483">
    <property type="term" value="F:transaminase activity"/>
    <property type="evidence" value="ECO:0007669"/>
    <property type="project" value="UniProtKB-KW"/>
</dbReference>
<dbReference type="InterPro" id="IPR020578">
    <property type="entry name" value="Aminotrans_V_PyrdxlP_BS"/>
</dbReference>
<dbReference type="EC" id="2.8.1.7" evidence="3"/>
<dbReference type="AlphaFoldDB" id="A0A133YA53"/>
<dbReference type="InterPro" id="IPR000192">
    <property type="entry name" value="Aminotrans_V_dom"/>
</dbReference>
<evidence type="ECO:0000256" key="7">
    <source>
        <dbReference type="ARBA" id="ARBA00023004"/>
    </source>
</evidence>
<dbReference type="GO" id="GO:0051536">
    <property type="term" value="F:iron-sulfur cluster binding"/>
    <property type="evidence" value="ECO:0007669"/>
    <property type="project" value="UniProtKB-KW"/>
</dbReference>
<evidence type="ECO:0000256" key="9">
    <source>
        <dbReference type="ARBA" id="ARBA00050776"/>
    </source>
</evidence>
<accession>A0A133YA53</accession>
<reference evidence="13" key="1">
    <citation type="submission" date="2016-01" db="EMBL/GenBank/DDBJ databases">
        <authorList>
            <person name="Mitreva M."/>
            <person name="Pepin K.H."/>
            <person name="Mihindukulasuriya K.A."/>
            <person name="Fulton R."/>
            <person name="Fronick C."/>
            <person name="O'Laughlin M."/>
            <person name="Miner T."/>
            <person name="Herter B."/>
            <person name="Rosa B.A."/>
            <person name="Cordes M."/>
            <person name="Tomlinson C."/>
            <person name="Wollam A."/>
            <person name="Palsikar V.B."/>
            <person name="Mardis E.R."/>
            <person name="Wilson R.K."/>
        </authorList>
    </citation>
    <scope>NUCLEOTIDE SEQUENCE [LARGE SCALE GENOMIC DNA]</scope>
    <source>
        <strain evidence="13">KA00274</strain>
    </source>
</reference>
<comment type="cofactor">
    <cofactor evidence="1 10">
        <name>pyridoxal 5'-phosphate</name>
        <dbReference type="ChEBI" id="CHEBI:597326"/>
    </cofactor>
</comment>
<dbReference type="PROSITE" id="PS00595">
    <property type="entry name" value="AA_TRANSFER_CLASS_5"/>
    <property type="match status" value="1"/>
</dbReference>
<evidence type="ECO:0000313" key="13">
    <source>
        <dbReference type="Proteomes" id="UP000070080"/>
    </source>
</evidence>
<dbReference type="InterPro" id="IPR015424">
    <property type="entry name" value="PyrdxlP-dep_Trfase"/>
</dbReference>
<evidence type="ECO:0000259" key="11">
    <source>
        <dbReference type="Pfam" id="PF00266"/>
    </source>
</evidence>
<dbReference type="Gene3D" id="3.90.1150.10">
    <property type="entry name" value="Aspartate Aminotransferase, domain 1"/>
    <property type="match status" value="1"/>
</dbReference>
<evidence type="ECO:0000256" key="2">
    <source>
        <dbReference type="ARBA" id="ARBA00006490"/>
    </source>
</evidence>
<name>A0A133YA53_9FIRM</name>
<evidence type="ECO:0000256" key="6">
    <source>
        <dbReference type="ARBA" id="ARBA00022898"/>
    </source>
</evidence>
<dbReference type="GO" id="GO:0046872">
    <property type="term" value="F:metal ion binding"/>
    <property type="evidence" value="ECO:0007669"/>
    <property type="project" value="UniProtKB-KW"/>
</dbReference>
<keyword evidence="7" id="KW-0408">Iron</keyword>
<keyword evidence="6" id="KW-0663">Pyridoxal phosphate</keyword>
<keyword evidence="12" id="KW-0032">Aminotransferase</keyword>
<organism evidence="12 13">
    <name type="scientific">Amygdalobacter nucleatus</name>
    <dbReference type="NCBI Taxonomy" id="3029274"/>
    <lineage>
        <taxon>Bacteria</taxon>
        <taxon>Bacillati</taxon>
        <taxon>Bacillota</taxon>
        <taxon>Clostridia</taxon>
        <taxon>Eubacteriales</taxon>
        <taxon>Oscillospiraceae</taxon>
        <taxon>Amygdalobacter</taxon>
    </lineage>
</organism>
<sequence length="398" mass="44513">MKKDNMSTEKLNLYFDATATKPIDADLLAEYCANLKTYYANPAAVYDSGLASKKLIQDALADLAKYFGVESRQLLVTSGATESTNTVFYNFAKRHRQQDVILLGAGEHQASQIAAYRLAKDLNLKLVIVPLADDYRLNLSELENLFKQYGERILALSNLSVSNETGTINDLAAISRLLKQYAPKALWHVDDVQGWGKIYFDFTELKVDYVTLAGHKIGAPKGIGLLYIREPKYFQPFIVGGGQQNNLRSGTENPPLVRALALANSKHCALAELDKNWKHLSKLRNLLLTELKPIDYVCHTANEAWQYPGLLALSFKDIRGEVLLHSLERYGIAVSTSSSCHNLAAGTKNQKVFGEPIFKEPFKDNHLRITLTSEHTEADIKYLANAIKQEVNLLRSHK</sequence>